<dbReference type="Proteomes" id="UP000533641">
    <property type="component" value="Unassembled WGS sequence"/>
</dbReference>
<dbReference type="RefSeq" id="WP_183927700.1">
    <property type="nucleotide sequence ID" value="NZ_JACIGM010000011.1"/>
</dbReference>
<reference evidence="1 2" key="1">
    <citation type="submission" date="2020-08" db="EMBL/GenBank/DDBJ databases">
        <title>Genomic Encyclopedia of Type Strains, Phase IV (KMG-V): Genome sequencing to study the core and pangenomes of soil and plant-associated prokaryotes.</title>
        <authorList>
            <person name="Whitman W."/>
        </authorList>
    </citation>
    <scope>NUCLEOTIDE SEQUENCE [LARGE SCALE GENOMIC DNA]</scope>
    <source>
        <strain evidence="1 2">SEMIA 402</strain>
    </source>
</reference>
<sequence>MTKKGQAKIGRGDAVGSTCLPQKILAAVIQNKADATIPAIVAFMLVITP</sequence>
<protein>
    <submittedName>
        <fullName evidence="1">Uncharacterized protein</fullName>
    </submittedName>
</protein>
<accession>A0A7W6RR38</accession>
<evidence type="ECO:0000313" key="2">
    <source>
        <dbReference type="Proteomes" id="UP000533641"/>
    </source>
</evidence>
<evidence type="ECO:0000313" key="1">
    <source>
        <dbReference type="EMBL" id="MBB4277077.1"/>
    </source>
</evidence>
<dbReference type="EMBL" id="JACIGM010000011">
    <property type="protein sequence ID" value="MBB4277077.1"/>
    <property type="molecule type" value="Genomic_DNA"/>
</dbReference>
<organism evidence="1 2">
    <name type="scientific">Rhizobium mongolense</name>
    <dbReference type="NCBI Taxonomy" id="57676"/>
    <lineage>
        <taxon>Bacteria</taxon>
        <taxon>Pseudomonadati</taxon>
        <taxon>Pseudomonadota</taxon>
        <taxon>Alphaproteobacteria</taxon>
        <taxon>Hyphomicrobiales</taxon>
        <taxon>Rhizobiaceae</taxon>
        <taxon>Rhizobium/Agrobacterium group</taxon>
        <taxon>Rhizobium</taxon>
    </lineage>
</organism>
<name>A0A7W6RR38_9HYPH</name>
<gene>
    <name evidence="1" type="ORF">GGE12_004875</name>
</gene>
<dbReference type="AlphaFoldDB" id="A0A7W6RR38"/>
<proteinExistence type="predicted"/>
<comment type="caution">
    <text evidence="1">The sequence shown here is derived from an EMBL/GenBank/DDBJ whole genome shotgun (WGS) entry which is preliminary data.</text>
</comment>